<evidence type="ECO:0000313" key="4">
    <source>
        <dbReference type="Proteomes" id="UP000092611"/>
    </source>
</evidence>
<dbReference type="RefSeq" id="WP_065245986.1">
    <property type="nucleotide sequence ID" value="NZ_LZDL01000007.1"/>
</dbReference>
<feature type="chain" id="PRO_5008611660" description="Transferrin-binding protein B C-lobe/N-lobe beta-barrel domain-containing protein" evidence="1">
    <location>
        <begin position="23"/>
        <end position="245"/>
    </location>
</feature>
<proteinExistence type="predicted"/>
<dbReference type="EMBL" id="LZDL01000007">
    <property type="protein sequence ID" value="OBX47793.1"/>
    <property type="molecule type" value="Genomic_DNA"/>
</dbReference>
<keyword evidence="1" id="KW-0732">Signal</keyword>
<organism evidence="3 4">
    <name type="scientific">Haemophilus haemolyticus</name>
    <dbReference type="NCBI Taxonomy" id="726"/>
    <lineage>
        <taxon>Bacteria</taxon>
        <taxon>Pseudomonadati</taxon>
        <taxon>Pseudomonadota</taxon>
        <taxon>Gammaproteobacteria</taxon>
        <taxon>Pasteurellales</taxon>
        <taxon>Pasteurellaceae</taxon>
        <taxon>Haemophilus</taxon>
    </lineage>
</organism>
<dbReference type="AlphaFoldDB" id="A0A1B8PG93"/>
<accession>A0A1B8PG93</accession>
<gene>
    <name evidence="3" type="ORF">A9Z62_07665</name>
</gene>
<comment type="caution">
    <text evidence="3">The sequence shown here is derived from an EMBL/GenBank/DDBJ whole genome shotgun (WGS) entry which is preliminary data.</text>
</comment>
<dbReference type="InterPro" id="IPR011250">
    <property type="entry name" value="OMP/PagP_B-barrel"/>
</dbReference>
<evidence type="ECO:0000313" key="3">
    <source>
        <dbReference type="EMBL" id="OBX47793.1"/>
    </source>
</evidence>
<dbReference type="Proteomes" id="UP000092611">
    <property type="component" value="Unassembled WGS sequence"/>
</dbReference>
<evidence type="ECO:0000259" key="2">
    <source>
        <dbReference type="Pfam" id="PF01298"/>
    </source>
</evidence>
<dbReference type="Gene3D" id="2.40.160.90">
    <property type="match status" value="1"/>
</dbReference>
<dbReference type="InterPro" id="IPR001677">
    <property type="entry name" value="TbpB_B_D"/>
</dbReference>
<reference evidence="3 4" key="1">
    <citation type="submission" date="2016-06" db="EMBL/GenBank/DDBJ databases">
        <title>Draft genome of Haemophilus haemolyticus CCUG 24149.</title>
        <authorList>
            <person name="Engstrom-Jakobsson H."/>
            <person name="Salva-Serra F."/>
            <person name="Thorell K."/>
            <person name="Gonzales-Siles L."/>
            <person name="Karlsson R."/>
            <person name="Boulund F."/>
            <person name="Engstrand L."/>
            <person name="Kristiansson E."/>
            <person name="Moore E."/>
        </authorList>
    </citation>
    <scope>NUCLEOTIDE SEQUENCE [LARGE SCALE GENOMIC DNA]</scope>
    <source>
        <strain evidence="3 4">CCUG 24149</strain>
    </source>
</reference>
<protein>
    <recommendedName>
        <fullName evidence="2">Transferrin-binding protein B C-lobe/N-lobe beta-barrel domain-containing protein</fullName>
    </recommendedName>
</protein>
<feature type="domain" description="Transferrin-binding protein B C-lobe/N-lobe beta-barrel" evidence="2">
    <location>
        <begin position="125"/>
        <end position="232"/>
    </location>
</feature>
<dbReference type="SUPFAM" id="SSF56925">
    <property type="entry name" value="OMPA-like"/>
    <property type="match status" value="1"/>
</dbReference>
<dbReference type="Pfam" id="PF01298">
    <property type="entry name" value="TbpB_B_D"/>
    <property type="match status" value="1"/>
</dbReference>
<dbReference type="PROSITE" id="PS51257">
    <property type="entry name" value="PROKAR_LIPOPROTEIN"/>
    <property type="match status" value="1"/>
</dbReference>
<evidence type="ECO:0000256" key="1">
    <source>
        <dbReference type="SAM" id="SignalP"/>
    </source>
</evidence>
<feature type="signal peptide" evidence="1">
    <location>
        <begin position="1"/>
        <end position="22"/>
    </location>
</feature>
<sequence length="245" mass="25306">MTMTFTRSLLATAVIVGLTACGSGGGNGMNNNTTSQVTGKTGAMYTVSLTNDNKIGTVTKTPLNSSDINSLNLDSASTQRINEAMNKISEEFKSKTGLDVVTGAAIVSNGEKFHIIYNGNPTETMPVQGSIHYKGSAVLGGWSADAPLSIEKGTSQFDVNFADNTLTGTLNVPNFSLVSISASVSGNGFSGRATSPDAPDGAVVEGKFYGKDALSLSGMLKTNTFTDNFGGAGIFSAIDETKITQ</sequence>
<dbReference type="OrthoDB" id="5689800at2"/>
<name>A0A1B8PG93_HAEHA</name>